<keyword evidence="1" id="KW-0812">Transmembrane</keyword>
<keyword evidence="1" id="KW-0472">Membrane</keyword>
<dbReference type="Proteomes" id="UP000832011">
    <property type="component" value="Chromosome"/>
</dbReference>
<protein>
    <submittedName>
        <fullName evidence="2">Uncharacterized protein</fullName>
    </submittedName>
</protein>
<evidence type="ECO:0000313" key="2">
    <source>
        <dbReference type="EMBL" id="UOO88886.1"/>
    </source>
</evidence>
<dbReference type="EMBL" id="CP091511">
    <property type="protein sequence ID" value="UOO88886.1"/>
    <property type="molecule type" value="Genomic_DNA"/>
</dbReference>
<name>A0ABY4DZD1_9NEIS</name>
<evidence type="ECO:0000256" key="1">
    <source>
        <dbReference type="SAM" id="Phobius"/>
    </source>
</evidence>
<gene>
    <name evidence="2" type="ORF">LVJ82_15725</name>
</gene>
<accession>A0ABY4DZD1</accession>
<feature type="transmembrane region" description="Helical" evidence="1">
    <location>
        <begin position="62"/>
        <end position="84"/>
    </location>
</feature>
<evidence type="ECO:0000313" key="3">
    <source>
        <dbReference type="Proteomes" id="UP000832011"/>
    </source>
</evidence>
<sequence length="95" mass="11093">MQALMVSGMVYTAWSMLYCVMLVVRGWLLPLEPLFPAAHFVQLALWVAYIAVLLLYSNKLRWQFSLFCLGTVASLLPLMTLLFNQRVQRLFRYMN</sequence>
<feature type="transmembrane region" description="Helical" evidence="1">
    <location>
        <begin position="6"/>
        <end position="28"/>
    </location>
</feature>
<feature type="transmembrane region" description="Helical" evidence="1">
    <location>
        <begin position="35"/>
        <end position="56"/>
    </location>
</feature>
<organism evidence="2 3">
    <name type="scientific">Vitreoscilla massiliensis</name>
    <dbReference type="NCBI Taxonomy" id="1689272"/>
    <lineage>
        <taxon>Bacteria</taxon>
        <taxon>Pseudomonadati</taxon>
        <taxon>Pseudomonadota</taxon>
        <taxon>Betaproteobacteria</taxon>
        <taxon>Neisseriales</taxon>
        <taxon>Neisseriaceae</taxon>
        <taxon>Vitreoscilla</taxon>
    </lineage>
</organism>
<proteinExistence type="predicted"/>
<keyword evidence="1" id="KW-1133">Transmembrane helix</keyword>
<dbReference type="RefSeq" id="WP_058357432.1">
    <property type="nucleotide sequence ID" value="NZ_CABKVG010000010.1"/>
</dbReference>
<keyword evidence="3" id="KW-1185">Reference proteome</keyword>
<reference evidence="2 3" key="1">
    <citation type="journal article" date="2022" name="Res Sq">
        <title>Evolution of multicellular longitudinally dividing oral cavity symbionts (Neisseriaceae).</title>
        <authorList>
            <person name="Nyongesa S."/>
            <person name="Weber P."/>
            <person name="Bernet E."/>
            <person name="Pullido F."/>
            <person name="Nieckarz M."/>
            <person name="Delaby M."/>
            <person name="Nieves C."/>
            <person name="Viehboeck T."/>
            <person name="Krause N."/>
            <person name="Rivera-Millot A."/>
            <person name="Nakamura A."/>
            <person name="Vischer N."/>
            <person name="VanNieuwenhze M."/>
            <person name="Brun Y."/>
            <person name="Cava F."/>
            <person name="Bulgheresi S."/>
            <person name="Veyrier F."/>
        </authorList>
    </citation>
    <scope>NUCLEOTIDE SEQUENCE [LARGE SCALE GENOMIC DNA]</scope>
    <source>
        <strain evidence="2 3">SN4</strain>
    </source>
</reference>